<protein>
    <submittedName>
        <fullName evidence="1">Uncharacterized protein</fullName>
    </submittedName>
</protein>
<dbReference type="EMBL" id="BARU01043865">
    <property type="protein sequence ID" value="GAH85928.1"/>
    <property type="molecule type" value="Genomic_DNA"/>
</dbReference>
<dbReference type="AlphaFoldDB" id="X1KVB8"/>
<name>X1KVB8_9ZZZZ</name>
<accession>X1KVB8</accession>
<sequence>MCERTTKLTIGDNKMSTTEYCKLVDKNVCPDCGAELQNGGNCSYCIICGFSEC</sequence>
<evidence type="ECO:0000313" key="1">
    <source>
        <dbReference type="EMBL" id="GAH85928.1"/>
    </source>
</evidence>
<comment type="caution">
    <text evidence="1">The sequence shown here is derived from an EMBL/GenBank/DDBJ whole genome shotgun (WGS) entry which is preliminary data.</text>
</comment>
<organism evidence="1">
    <name type="scientific">marine sediment metagenome</name>
    <dbReference type="NCBI Taxonomy" id="412755"/>
    <lineage>
        <taxon>unclassified sequences</taxon>
        <taxon>metagenomes</taxon>
        <taxon>ecological metagenomes</taxon>
    </lineage>
</organism>
<reference evidence="1" key="1">
    <citation type="journal article" date="2014" name="Front. Microbiol.">
        <title>High frequency of phylogenetically diverse reductive dehalogenase-homologous genes in deep subseafloor sedimentary metagenomes.</title>
        <authorList>
            <person name="Kawai M."/>
            <person name="Futagami T."/>
            <person name="Toyoda A."/>
            <person name="Takaki Y."/>
            <person name="Nishi S."/>
            <person name="Hori S."/>
            <person name="Arai W."/>
            <person name="Tsubouchi T."/>
            <person name="Morono Y."/>
            <person name="Uchiyama I."/>
            <person name="Ito T."/>
            <person name="Fujiyama A."/>
            <person name="Inagaki F."/>
            <person name="Takami H."/>
        </authorList>
    </citation>
    <scope>NUCLEOTIDE SEQUENCE</scope>
    <source>
        <strain evidence="1">Expedition CK06-06</strain>
    </source>
</reference>
<gene>
    <name evidence="1" type="ORF">S03H2_67079</name>
</gene>
<proteinExistence type="predicted"/>